<dbReference type="PROSITE" id="PS50089">
    <property type="entry name" value="ZF_RING_2"/>
    <property type="match status" value="1"/>
</dbReference>
<feature type="chain" id="PRO_5043459898" description="RING-type domain-containing protein" evidence="2">
    <location>
        <begin position="20"/>
        <end position="481"/>
    </location>
</feature>
<dbReference type="InterPro" id="IPR001841">
    <property type="entry name" value="Znf_RING"/>
</dbReference>
<dbReference type="AlphaFoldDB" id="A0AAU9JRP2"/>
<keyword evidence="5" id="KW-1185">Reference proteome</keyword>
<feature type="signal peptide" evidence="2">
    <location>
        <begin position="1"/>
        <end position="19"/>
    </location>
</feature>
<dbReference type="Proteomes" id="UP001162131">
    <property type="component" value="Unassembled WGS sequence"/>
</dbReference>
<feature type="domain" description="RING-type" evidence="3">
    <location>
        <begin position="64"/>
        <end position="105"/>
    </location>
</feature>
<comment type="caution">
    <text evidence="4">The sequence shown here is derived from an EMBL/GenBank/DDBJ whole genome shotgun (WGS) entry which is preliminary data.</text>
</comment>
<evidence type="ECO:0000256" key="1">
    <source>
        <dbReference type="PROSITE-ProRule" id="PRU00175"/>
    </source>
</evidence>
<dbReference type="SMART" id="SM00184">
    <property type="entry name" value="RING"/>
    <property type="match status" value="2"/>
</dbReference>
<organism evidence="4 5">
    <name type="scientific">Blepharisma stoltei</name>
    <dbReference type="NCBI Taxonomy" id="1481888"/>
    <lineage>
        <taxon>Eukaryota</taxon>
        <taxon>Sar</taxon>
        <taxon>Alveolata</taxon>
        <taxon>Ciliophora</taxon>
        <taxon>Postciliodesmatophora</taxon>
        <taxon>Heterotrichea</taxon>
        <taxon>Heterotrichida</taxon>
        <taxon>Blepharismidae</taxon>
        <taxon>Blepharisma</taxon>
    </lineage>
</organism>
<keyword evidence="1" id="KW-0479">Metal-binding</keyword>
<evidence type="ECO:0000313" key="4">
    <source>
        <dbReference type="EMBL" id="CAG9328407.1"/>
    </source>
</evidence>
<protein>
    <recommendedName>
        <fullName evidence="3">RING-type domain-containing protein</fullName>
    </recommendedName>
</protein>
<dbReference type="EMBL" id="CAJZBQ010000046">
    <property type="protein sequence ID" value="CAG9328407.1"/>
    <property type="molecule type" value="Genomic_DNA"/>
</dbReference>
<name>A0AAU9JRP2_9CILI</name>
<proteinExistence type="predicted"/>
<evidence type="ECO:0000256" key="2">
    <source>
        <dbReference type="SAM" id="SignalP"/>
    </source>
</evidence>
<keyword evidence="1" id="KW-0863">Zinc-finger</keyword>
<evidence type="ECO:0000259" key="3">
    <source>
        <dbReference type="PROSITE" id="PS50089"/>
    </source>
</evidence>
<sequence>MDNDCSILCILCALKGVISVNYAGFHKVCNTHSEETNVGTELNCKHCNSRVKIICLKQIPIPTCGYCEQKEGIYQIPACKHRFCVDCFQTDANSYEDWWFCPICKSYVESPAPFFRTQRELEAKQKNAPIAKKDPKINAKNNKAKKEVFVPEKGSHEPKNYDLPDISCVQKKNTPIINEGNNKGLGESDLPGISNFQNLQTSGLDLPDISVNPSSLQNLVPNAGFNLQYQQAEDLPDINPTDSFLRGEKEELIDSSVNVPYRPAKKNDQPNLSWKQNDQSEFEEISDKFLKNSKPIELKPLEPELCEIHHEIEIPVAEPVEPAQIDELVMQCTICYSWYLEIIDNGASLYCGHCKSKFCPICLIKLENHEKCREVREISRSSTFGRIYEINLKLDQLGLVVQKCPNCYWLQTYDRTDPNFDNYGTCRNEKCKGKKFCLLCTGDPNPNHDCLNEEKLKKEIKYHEIRGYTFPKSFFEKRFHK</sequence>
<keyword evidence="2" id="KW-0732">Signal</keyword>
<dbReference type="GO" id="GO:0008270">
    <property type="term" value="F:zinc ion binding"/>
    <property type="evidence" value="ECO:0007669"/>
    <property type="project" value="UniProtKB-KW"/>
</dbReference>
<gene>
    <name evidence="4" type="ORF">BSTOLATCC_MIC46413</name>
</gene>
<accession>A0AAU9JRP2</accession>
<dbReference type="SUPFAM" id="SSF57850">
    <property type="entry name" value="RING/U-box"/>
    <property type="match status" value="1"/>
</dbReference>
<keyword evidence="1" id="KW-0862">Zinc</keyword>
<reference evidence="4" key="1">
    <citation type="submission" date="2021-09" db="EMBL/GenBank/DDBJ databases">
        <authorList>
            <consortium name="AG Swart"/>
            <person name="Singh M."/>
            <person name="Singh A."/>
            <person name="Seah K."/>
            <person name="Emmerich C."/>
        </authorList>
    </citation>
    <scope>NUCLEOTIDE SEQUENCE</scope>
    <source>
        <strain evidence="4">ATCC30299</strain>
    </source>
</reference>
<evidence type="ECO:0000313" key="5">
    <source>
        <dbReference type="Proteomes" id="UP001162131"/>
    </source>
</evidence>